<dbReference type="Pfam" id="PF13516">
    <property type="entry name" value="LRR_6"/>
    <property type="match status" value="3"/>
</dbReference>
<feature type="compositionally biased region" description="Low complexity" evidence="4">
    <location>
        <begin position="903"/>
        <end position="928"/>
    </location>
</feature>
<accession>A0A8K0KPK4</accession>
<feature type="region of interest" description="Disordered" evidence="4">
    <location>
        <begin position="903"/>
        <end position="956"/>
    </location>
</feature>
<evidence type="ECO:0000256" key="3">
    <source>
        <dbReference type="ARBA" id="ARBA00038315"/>
    </source>
</evidence>
<keyword evidence="1" id="KW-0433">Leucine-rich repeat</keyword>
<evidence type="ECO:0000256" key="4">
    <source>
        <dbReference type="SAM" id="MobiDB-lite"/>
    </source>
</evidence>
<feature type="compositionally biased region" description="Pro residues" evidence="4">
    <location>
        <begin position="656"/>
        <end position="666"/>
    </location>
</feature>
<feature type="region of interest" description="Disordered" evidence="4">
    <location>
        <begin position="727"/>
        <end position="797"/>
    </location>
</feature>
<dbReference type="SMART" id="SM00368">
    <property type="entry name" value="LRR_RI"/>
    <property type="match status" value="6"/>
</dbReference>
<feature type="region of interest" description="Disordered" evidence="4">
    <location>
        <begin position="19"/>
        <end position="54"/>
    </location>
</feature>
<name>A0A8K0KPK4_LADFU</name>
<evidence type="ECO:0000256" key="2">
    <source>
        <dbReference type="ARBA" id="ARBA00022737"/>
    </source>
</evidence>
<dbReference type="EMBL" id="KZ308979">
    <property type="protein sequence ID" value="KAG8236023.1"/>
    <property type="molecule type" value="Genomic_DNA"/>
</dbReference>
<feature type="compositionally biased region" description="Low complexity" evidence="4">
    <location>
        <begin position="838"/>
        <end position="850"/>
    </location>
</feature>
<feature type="compositionally biased region" description="Low complexity" evidence="4">
    <location>
        <begin position="667"/>
        <end position="680"/>
    </location>
</feature>
<feature type="compositionally biased region" description="Polar residues" evidence="4">
    <location>
        <begin position="546"/>
        <end position="560"/>
    </location>
</feature>
<dbReference type="PANTHER" id="PTHR24112:SF9">
    <property type="entry name" value="PROTEIN PHOSPHATASE 1 REGULATORY SUBUNIT 37"/>
    <property type="match status" value="1"/>
</dbReference>
<reference evidence="5" key="2">
    <citation type="submission" date="2017-10" db="EMBL/GenBank/DDBJ databases">
        <title>Ladona fulva Genome sequencing and assembly.</title>
        <authorList>
            <person name="Murali S."/>
            <person name="Richards S."/>
            <person name="Bandaranaike D."/>
            <person name="Bellair M."/>
            <person name="Blankenburg K."/>
            <person name="Chao H."/>
            <person name="Dinh H."/>
            <person name="Doddapaneni H."/>
            <person name="Dugan-Rocha S."/>
            <person name="Elkadiri S."/>
            <person name="Gnanaolivu R."/>
            <person name="Hernandez B."/>
            <person name="Skinner E."/>
            <person name="Javaid M."/>
            <person name="Lee S."/>
            <person name="Li M."/>
            <person name="Ming W."/>
            <person name="Munidasa M."/>
            <person name="Muniz J."/>
            <person name="Nguyen L."/>
            <person name="Hughes D."/>
            <person name="Osuji N."/>
            <person name="Pu L.-L."/>
            <person name="Puazo M."/>
            <person name="Qu C."/>
            <person name="Quiroz J."/>
            <person name="Raj R."/>
            <person name="Weissenberger G."/>
            <person name="Xin Y."/>
            <person name="Zou X."/>
            <person name="Han Y."/>
            <person name="Worley K."/>
            <person name="Muzny D."/>
            <person name="Gibbs R."/>
        </authorList>
    </citation>
    <scope>NUCLEOTIDE SEQUENCE</scope>
    <source>
        <strain evidence="5">Sampled in the wild</strain>
    </source>
</reference>
<dbReference type="OrthoDB" id="10034042at2759"/>
<dbReference type="InterPro" id="IPR001611">
    <property type="entry name" value="Leu-rich_rpt"/>
</dbReference>
<reference evidence="5" key="1">
    <citation type="submission" date="2013-04" db="EMBL/GenBank/DDBJ databases">
        <authorList>
            <person name="Qu J."/>
            <person name="Murali S.C."/>
            <person name="Bandaranaike D."/>
            <person name="Bellair M."/>
            <person name="Blankenburg K."/>
            <person name="Chao H."/>
            <person name="Dinh H."/>
            <person name="Doddapaneni H."/>
            <person name="Downs B."/>
            <person name="Dugan-Rocha S."/>
            <person name="Elkadiri S."/>
            <person name="Gnanaolivu R.D."/>
            <person name="Hernandez B."/>
            <person name="Javaid M."/>
            <person name="Jayaseelan J.C."/>
            <person name="Lee S."/>
            <person name="Li M."/>
            <person name="Ming W."/>
            <person name="Munidasa M."/>
            <person name="Muniz J."/>
            <person name="Nguyen L."/>
            <person name="Ongeri F."/>
            <person name="Osuji N."/>
            <person name="Pu L.-L."/>
            <person name="Puazo M."/>
            <person name="Qu C."/>
            <person name="Quiroz J."/>
            <person name="Raj R."/>
            <person name="Weissenberger G."/>
            <person name="Xin Y."/>
            <person name="Zou X."/>
            <person name="Han Y."/>
            <person name="Richards S."/>
            <person name="Worley K."/>
            <person name="Muzny D."/>
            <person name="Gibbs R."/>
        </authorList>
    </citation>
    <scope>NUCLEOTIDE SEQUENCE</scope>
    <source>
        <strain evidence="5">Sampled in the wild</strain>
    </source>
</reference>
<dbReference type="SUPFAM" id="SSF52047">
    <property type="entry name" value="RNI-like"/>
    <property type="match status" value="2"/>
</dbReference>
<gene>
    <name evidence="5" type="ORF">J437_LFUL015401</name>
</gene>
<comment type="similarity">
    <text evidence="3">Belongs to the PPP1R37 family.</text>
</comment>
<organism evidence="5 6">
    <name type="scientific">Ladona fulva</name>
    <name type="common">Scarce chaser dragonfly</name>
    <name type="synonym">Libellula fulva</name>
    <dbReference type="NCBI Taxonomy" id="123851"/>
    <lineage>
        <taxon>Eukaryota</taxon>
        <taxon>Metazoa</taxon>
        <taxon>Ecdysozoa</taxon>
        <taxon>Arthropoda</taxon>
        <taxon>Hexapoda</taxon>
        <taxon>Insecta</taxon>
        <taxon>Pterygota</taxon>
        <taxon>Palaeoptera</taxon>
        <taxon>Odonata</taxon>
        <taxon>Epiprocta</taxon>
        <taxon>Anisoptera</taxon>
        <taxon>Libelluloidea</taxon>
        <taxon>Libellulidae</taxon>
        <taxon>Ladona</taxon>
    </lineage>
</organism>
<feature type="region of interest" description="Disordered" evidence="4">
    <location>
        <begin position="838"/>
        <end position="891"/>
    </location>
</feature>
<feature type="compositionally biased region" description="Pro residues" evidence="4">
    <location>
        <begin position="604"/>
        <end position="630"/>
    </location>
</feature>
<evidence type="ECO:0000313" key="5">
    <source>
        <dbReference type="EMBL" id="KAG8236023.1"/>
    </source>
</evidence>
<sequence>MIGEYIVLSSNASKWLNMSEESNTHSGSPSGSSSSTLDDASPSPSRQSTCERNSIRKVSFPEEETDLVTGYLEPPNPWRYAQNATREELISQYKSSCHRHGSEPLPRVLQLLKEVELGAESRESYEEGMPDLCSRGRSEILNLKGVPISHLNCEPLEEILKRLQFQTINLEGALLDDEASVALFDMVEYYEAAKQLDISSNDKIGPRGSQACSQMLKKARCLEKLVARNTQQSEHLMPALCRGLRIGMNLQILHLEHCNLRGRLLLSLVNALKTNRSLKELYLADNDLTVADASHLGGLLRVNTTLQLLDISNNNLKDAGVQHICEGIVFQAQSETADQYFGNLIKGLSEVSSVDNASHHSVTGSGLSVLFLWNNHLTNSCAFQLAQLIARSKSLDTLNVGHNLLTSESLIVMKEALQKTRTLERLGLQSNKISCEGAIALAECIADNRNLKRIDLRDNQLQIGGLMALALSMKFNSGVVRLDLDSNPKKVLSGGAESLKQYHTLVKEIGDYCERNVKEVELRKKEATKLPSVEETDCKEEGVNPPSENVSPVHNAASSSRKISLTCETLQRSDAVNIIGSDANNQRLCEPRRGLGVGRLRSPAPSPGQSPSPSPTPSPTPSPHSSPVPSPSRSRFQVSRVPELPSVISSEVSFFPLPPASSPIPSPSALSSTPTSGGSSRFKVTLVSEPKTKPAASTFMPPENTSLEQKPPLVITSTTSNVTIGFKFPAEKDTEERSAAKEAVGADSSAEKGVSDTSESVIEDDDGWNFDEPETGKDLEVKPDSKDQLVSEVKSHGIDAPETKMCVVATNKEGKIDSPLESESPSFMRSCPNIVVSSPVVHSSPQAPSPRESSTKPPSSVVGRVRKISGVIPPHNVEPEPPPRIQSSLEKLLGLFQHPGNFFSKSSNSGSQNQSFGSQSFFFGSSSGLNRPSKPPSSETQQLRSTGSSSTSKAPPPSFGSLIFSNMIQEIFPGSQSFQDRSIFSLNPQCAGKSSCPDNKFCPNASDNSSSMLPKSEDDCVNSDSSSNVRPKGSLSEEGFSECAVSLSRPYNVALPVYVSSFDKPNCTASLSESIPSLNSSSIEGDGVSADISEVDCERTLFRPEDSQEVCLDGHKSHSLAEEHERESSFGKTGLSTEKCITDNVSVISESSEVVPEISTAALAVLSCDFSEPNADICCDEIKNVQAVKDVEVEENKSWCKANEVILDREDLGQNLQLDILATCFADEEEKRLKGDELGCATVGMSCNTSEAIADLGSATSQNILSHLGSHKGCTEELRESG</sequence>
<dbReference type="Gene3D" id="3.80.10.10">
    <property type="entry name" value="Ribonuclease Inhibitor"/>
    <property type="match status" value="1"/>
</dbReference>
<feature type="region of interest" description="Disordered" evidence="4">
    <location>
        <begin position="655"/>
        <end position="714"/>
    </location>
</feature>
<keyword evidence="2" id="KW-0677">Repeat</keyword>
<feature type="compositionally biased region" description="Polar residues" evidence="4">
    <location>
        <begin position="936"/>
        <end position="953"/>
    </location>
</feature>
<feature type="region of interest" description="Disordered" evidence="4">
    <location>
        <begin position="528"/>
        <end position="560"/>
    </location>
</feature>
<evidence type="ECO:0000256" key="1">
    <source>
        <dbReference type="ARBA" id="ARBA00022614"/>
    </source>
</evidence>
<proteinExistence type="inferred from homology"/>
<protein>
    <submittedName>
        <fullName evidence="5">Uncharacterized protein</fullName>
    </submittedName>
</protein>
<dbReference type="PANTHER" id="PTHR24112">
    <property type="entry name" value="LEUCINE-RICH REPEAT, ISOFORM F-RELATED"/>
    <property type="match status" value="1"/>
</dbReference>
<keyword evidence="6" id="KW-1185">Reference proteome</keyword>
<feature type="compositionally biased region" description="Basic and acidic residues" evidence="4">
    <location>
        <begin position="774"/>
        <end position="797"/>
    </location>
</feature>
<dbReference type="InterPro" id="IPR051279">
    <property type="entry name" value="PP1-Reg/Actin-Interact_Protein"/>
</dbReference>
<feature type="region of interest" description="Disordered" evidence="4">
    <location>
        <begin position="595"/>
        <end position="639"/>
    </location>
</feature>
<feature type="compositionally biased region" description="Basic and acidic residues" evidence="4">
    <location>
        <begin position="729"/>
        <end position="740"/>
    </location>
</feature>
<dbReference type="InterPro" id="IPR032675">
    <property type="entry name" value="LRR_dom_sf"/>
</dbReference>
<feature type="compositionally biased region" description="Low complexity" evidence="4">
    <location>
        <begin position="24"/>
        <end position="45"/>
    </location>
</feature>
<dbReference type="Proteomes" id="UP000792457">
    <property type="component" value="Unassembled WGS sequence"/>
</dbReference>
<comment type="caution">
    <text evidence="5">The sequence shown here is derived from an EMBL/GenBank/DDBJ whole genome shotgun (WGS) entry which is preliminary data.</text>
</comment>
<evidence type="ECO:0000313" key="6">
    <source>
        <dbReference type="Proteomes" id="UP000792457"/>
    </source>
</evidence>
<feature type="region of interest" description="Disordered" evidence="4">
    <location>
        <begin position="1007"/>
        <end position="1035"/>
    </location>
</feature>
<feature type="compositionally biased region" description="Acidic residues" evidence="4">
    <location>
        <begin position="761"/>
        <end position="773"/>
    </location>
</feature>